<evidence type="ECO:0000259" key="5">
    <source>
        <dbReference type="Pfam" id="PF02932"/>
    </source>
</evidence>
<feature type="domain" description="Neurotransmitter-gated ion-channel transmembrane" evidence="5">
    <location>
        <begin position="274"/>
        <end position="362"/>
    </location>
</feature>
<gene>
    <name evidence="6" type="ORF">AFUS01_LOCUS23550</name>
</gene>
<dbReference type="Pfam" id="PF02932">
    <property type="entry name" value="Neur_chan_memb"/>
    <property type="match status" value="1"/>
</dbReference>
<dbReference type="InterPro" id="IPR006029">
    <property type="entry name" value="Neurotrans-gated_channel_TM"/>
</dbReference>
<proteinExistence type="predicted"/>
<evidence type="ECO:0000256" key="3">
    <source>
        <dbReference type="SAM" id="SignalP"/>
    </source>
</evidence>
<dbReference type="Proteomes" id="UP000708208">
    <property type="component" value="Unassembled WGS sequence"/>
</dbReference>
<keyword evidence="2" id="KW-0472">Membrane</keyword>
<evidence type="ECO:0000313" key="6">
    <source>
        <dbReference type="EMBL" id="CAG7784891.1"/>
    </source>
</evidence>
<dbReference type="FunFam" id="2.70.170.10:FF:000028">
    <property type="entry name" value="AcetylCholine Receptor"/>
    <property type="match status" value="1"/>
</dbReference>
<keyword evidence="2" id="KW-0812">Transmembrane</keyword>
<feature type="domain" description="Neurotransmitter-gated ion-channel ligand-binding" evidence="4">
    <location>
        <begin position="52"/>
        <end position="266"/>
    </location>
</feature>
<reference evidence="6" key="1">
    <citation type="submission" date="2021-06" db="EMBL/GenBank/DDBJ databases">
        <authorList>
            <person name="Hodson N. C."/>
            <person name="Mongue J. A."/>
            <person name="Jaron S. K."/>
        </authorList>
    </citation>
    <scope>NUCLEOTIDE SEQUENCE</scope>
</reference>
<evidence type="ECO:0000256" key="2">
    <source>
        <dbReference type="SAM" id="Phobius"/>
    </source>
</evidence>
<dbReference type="GO" id="GO:0005230">
    <property type="term" value="F:extracellular ligand-gated monoatomic ion channel activity"/>
    <property type="evidence" value="ECO:0007669"/>
    <property type="project" value="InterPro"/>
</dbReference>
<dbReference type="GO" id="GO:0016020">
    <property type="term" value="C:membrane"/>
    <property type="evidence" value="ECO:0007669"/>
    <property type="project" value="InterPro"/>
</dbReference>
<protein>
    <submittedName>
        <fullName evidence="6">Uncharacterized protein</fullName>
    </submittedName>
</protein>
<dbReference type="PANTHER" id="PTHR18945">
    <property type="entry name" value="NEUROTRANSMITTER GATED ION CHANNEL"/>
    <property type="match status" value="1"/>
</dbReference>
<dbReference type="InterPro" id="IPR006202">
    <property type="entry name" value="Neur_chan_lig-bd"/>
</dbReference>
<evidence type="ECO:0000256" key="1">
    <source>
        <dbReference type="SAM" id="MobiDB-lite"/>
    </source>
</evidence>
<keyword evidence="3" id="KW-0732">Signal</keyword>
<dbReference type="InterPro" id="IPR006201">
    <property type="entry name" value="Neur_channel"/>
</dbReference>
<feature type="chain" id="PRO_5035163662" evidence="3">
    <location>
        <begin position="24"/>
        <end position="466"/>
    </location>
</feature>
<dbReference type="GO" id="GO:0004888">
    <property type="term" value="F:transmembrane signaling receptor activity"/>
    <property type="evidence" value="ECO:0007669"/>
    <property type="project" value="InterPro"/>
</dbReference>
<dbReference type="Pfam" id="PF02931">
    <property type="entry name" value="Neur_chan_LBD"/>
    <property type="match status" value="1"/>
</dbReference>
<feature type="transmembrane region" description="Helical" evidence="2">
    <location>
        <begin position="367"/>
        <end position="388"/>
    </location>
</feature>
<feature type="transmembrane region" description="Helical" evidence="2">
    <location>
        <begin position="438"/>
        <end position="465"/>
    </location>
</feature>
<feature type="transmembrane region" description="Helical" evidence="2">
    <location>
        <begin position="299"/>
        <end position="318"/>
    </location>
</feature>
<organism evidence="6 7">
    <name type="scientific">Allacma fusca</name>
    <dbReference type="NCBI Taxonomy" id="39272"/>
    <lineage>
        <taxon>Eukaryota</taxon>
        <taxon>Metazoa</taxon>
        <taxon>Ecdysozoa</taxon>
        <taxon>Arthropoda</taxon>
        <taxon>Hexapoda</taxon>
        <taxon>Collembola</taxon>
        <taxon>Symphypleona</taxon>
        <taxon>Sminthuridae</taxon>
        <taxon>Allacma</taxon>
    </lineage>
</organism>
<feature type="transmembrane region" description="Helical" evidence="2">
    <location>
        <begin position="330"/>
        <end position="355"/>
    </location>
</feature>
<dbReference type="AlphaFoldDB" id="A0A8J2K8H3"/>
<dbReference type="CDD" id="cd19051">
    <property type="entry name" value="LGIC_TM_cation"/>
    <property type="match status" value="1"/>
</dbReference>
<evidence type="ECO:0000313" key="7">
    <source>
        <dbReference type="Proteomes" id="UP000708208"/>
    </source>
</evidence>
<feature type="transmembrane region" description="Helical" evidence="2">
    <location>
        <begin position="269"/>
        <end position="292"/>
    </location>
</feature>
<dbReference type="CDD" id="cd18997">
    <property type="entry name" value="LGIC_ECD_nAChR"/>
    <property type="match status" value="1"/>
</dbReference>
<keyword evidence="2" id="KW-1133">Transmembrane helix</keyword>
<accession>A0A8J2K8H3</accession>
<sequence>MICGQMTVTVLLIIGCLVWTGQSANVTKSNVSESKSVSGDDGGDQSPKVVEQDIRTTVLENYHTAEHPPTTENNPVVVKLGMSVRHFNLDESESTFYVNCWLNLQWNDSRLTWPLNNTNKKDLRFTDNEIWRPDVTLYNNAYPTEVDHYGSTLLVVNSYGRVYWIPPARLAAHCRLNLIRWPYDTHTCEFKIGSWTHDGFTVDLQLELGEGADEEAYKIDFSALDQFIENSEWTVIASGAKRNAVYYACCPEPYVDITFSFTIQRNSPSYVVCVILPITIIALVNIFIFLLPPTSGEKISLASINLFIICMYLIYFEAKLPSLGDHLPLLVLLYACNLVLVGISLVISVIVLNLARVRRPSRPPQCLRLFCNINFAQVLGLGHIVPYVSSTHSRLDDGVEMQPARCSSRNGLDGNFEKDDQDTTLIDKDVPYMNNAEWILLASMIDRISFIVYAVVTGIILGLCLA</sequence>
<feature type="region of interest" description="Disordered" evidence="1">
    <location>
        <begin position="29"/>
        <end position="48"/>
    </location>
</feature>
<keyword evidence="7" id="KW-1185">Reference proteome</keyword>
<dbReference type="EMBL" id="CAJVCH010285182">
    <property type="protein sequence ID" value="CAG7784891.1"/>
    <property type="molecule type" value="Genomic_DNA"/>
</dbReference>
<evidence type="ECO:0000259" key="4">
    <source>
        <dbReference type="Pfam" id="PF02931"/>
    </source>
</evidence>
<dbReference type="OrthoDB" id="410315at2759"/>
<feature type="signal peptide" evidence="3">
    <location>
        <begin position="1"/>
        <end position="23"/>
    </location>
</feature>
<name>A0A8J2K8H3_9HEXA</name>
<comment type="caution">
    <text evidence="6">The sequence shown here is derived from an EMBL/GenBank/DDBJ whole genome shotgun (WGS) entry which is preliminary data.</text>
</comment>